<dbReference type="EnsemblPlants" id="KEH16488">
    <property type="protein sequence ID" value="KEH16488"/>
    <property type="gene ID" value="MTR_0168s0010"/>
</dbReference>
<reference evidence="2 4" key="1">
    <citation type="journal article" date="2011" name="Nature">
        <title>The Medicago genome provides insight into the evolution of rhizobial symbioses.</title>
        <authorList>
            <person name="Young N.D."/>
            <person name="Debelle F."/>
            <person name="Oldroyd G.E."/>
            <person name="Geurts R."/>
            <person name="Cannon S.B."/>
            <person name="Udvardi M.K."/>
            <person name="Benedito V.A."/>
            <person name="Mayer K.F."/>
            <person name="Gouzy J."/>
            <person name="Schoof H."/>
            <person name="Van de Peer Y."/>
            <person name="Proost S."/>
            <person name="Cook D.R."/>
            <person name="Meyers B.C."/>
            <person name="Spannagl M."/>
            <person name="Cheung F."/>
            <person name="De Mita S."/>
            <person name="Krishnakumar V."/>
            <person name="Gundlach H."/>
            <person name="Zhou S."/>
            <person name="Mudge J."/>
            <person name="Bharti A.K."/>
            <person name="Murray J.D."/>
            <person name="Naoumkina M.A."/>
            <person name="Rosen B."/>
            <person name="Silverstein K.A."/>
            <person name="Tang H."/>
            <person name="Rombauts S."/>
            <person name="Zhao P.X."/>
            <person name="Zhou P."/>
            <person name="Barbe V."/>
            <person name="Bardou P."/>
            <person name="Bechner M."/>
            <person name="Bellec A."/>
            <person name="Berger A."/>
            <person name="Berges H."/>
            <person name="Bidwell S."/>
            <person name="Bisseling T."/>
            <person name="Choisne N."/>
            <person name="Couloux A."/>
            <person name="Denny R."/>
            <person name="Deshpande S."/>
            <person name="Dai X."/>
            <person name="Doyle J.J."/>
            <person name="Dudez A.M."/>
            <person name="Farmer A.D."/>
            <person name="Fouteau S."/>
            <person name="Franken C."/>
            <person name="Gibelin C."/>
            <person name="Gish J."/>
            <person name="Goldstein S."/>
            <person name="Gonzalez A.J."/>
            <person name="Green P.J."/>
            <person name="Hallab A."/>
            <person name="Hartog M."/>
            <person name="Hua A."/>
            <person name="Humphray S.J."/>
            <person name="Jeong D.H."/>
            <person name="Jing Y."/>
            <person name="Jocker A."/>
            <person name="Kenton S.M."/>
            <person name="Kim D.J."/>
            <person name="Klee K."/>
            <person name="Lai H."/>
            <person name="Lang C."/>
            <person name="Lin S."/>
            <person name="Macmil S.L."/>
            <person name="Magdelenat G."/>
            <person name="Matthews L."/>
            <person name="McCorrison J."/>
            <person name="Monaghan E.L."/>
            <person name="Mun J.H."/>
            <person name="Najar F.Z."/>
            <person name="Nicholson C."/>
            <person name="Noirot C."/>
            <person name="O'Bleness M."/>
            <person name="Paule C.R."/>
            <person name="Poulain J."/>
            <person name="Prion F."/>
            <person name="Qin B."/>
            <person name="Qu C."/>
            <person name="Retzel E.F."/>
            <person name="Riddle C."/>
            <person name="Sallet E."/>
            <person name="Samain S."/>
            <person name="Samson N."/>
            <person name="Sanders I."/>
            <person name="Saurat O."/>
            <person name="Scarpelli C."/>
            <person name="Schiex T."/>
            <person name="Segurens B."/>
            <person name="Severin A.J."/>
            <person name="Sherrier D.J."/>
            <person name="Shi R."/>
            <person name="Sims S."/>
            <person name="Singer S.R."/>
            <person name="Sinharoy S."/>
            <person name="Sterck L."/>
            <person name="Viollet A."/>
            <person name="Wang B.B."/>
            <person name="Wang K."/>
            <person name="Wang M."/>
            <person name="Wang X."/>
            <person name="Warfsmann J."/>
            <person name="Weissenbach J."/>
            <person name="White D.D."/>
            <person name="White J.D."/>
            <person name="Wiley G.B."/>
            <person name="Wincker P."/>
            <person name="Xing Y."/>
            <person name="Yang L."/>
            <person name="Yao Z."/>
            <person name="Ying F."/>
            <person name="Zhai J."/>
            <person name="Zhou L."/>
            <person name="Zuber A."/>
            <person name="Denarie J."/>
            <person name="Dixon R.A."/>
            <person name="May G.D."/>
            <person name="Schwartz D.C."/>
            <person name="Rogers J."/>
            <person name="Quetier F."/>
            <person name="Town C.D."/>
            <person name="Roe B.A."/>
        </authorList>
    </citation>
    <scope>NUCLEOTIDE SEQUENCE [LARGE SCALE GENOMIC DNA]</scope>
    <source>
        <strain evidence="2">A17</strain>
        <strain evidence="3 4">cv. Jemalong A17</strain>
    </source>
</reference>
<proteinExistence type="predicted"/>
<accession>A0A072THS4</accession>
<gene>
    <name evidence="2" type="ORF">MTR_0168s0010</name>
</gene>
<reference evidence="3" key="3">
    <citation type="submission" date="2015-06" db="UniProtKB">
        <authorList>
            <consortium name="EnsemblPlants"/>
        </authorList>
    </citation>
    <scope>IDENTIFICATION</scope>
    <source>
        <strain evidence="3">cv. Jemalong A17</strain>
    </source>
</reference>
<evidence type="ECO:0000313" key="2">
    <source>
        <dbReference type="EMBL" id="KEH16488.1"/>
    </source>
</evidence>
<dbReference type="AlphaFoldDB" id="A0A072THS4"/>
<dbReference type="Proteomes" id="UP000002051">
    <property type="component" value="Unassembled WGS sequence"/>
</dbReference>
<feature type="transmembrane region" description="Helical" evidence="1">
    <location>
        <begin position="49"/>
        <end position="74"/>
    </location>
</feature>
<name>A0A072THS4_MEDTR</name>
<dbReference type="HOGENOM" id="CLU_2486858_0_0_1"/>
<protein>
    <submittedName>
        <fullName evidence="2">Transmembrane protein, putative</fullName>
    </submittedName>
</protein>
<evidence type="ECO:0000313" key="3">
    <source>
        <dbReference type="EnsemblPlants" id="KEH16488"/>
    </source>
</evidence>
<evidence type="ECO:0000313" key="4">
    <source>
        <dbReference type="Proteomes" id="UP000002051"/>
    </source>
</evidence>
<organism evidence="2 4">
    <name type="scientific">Medicago truncatula</name>
    <name type="common">Barrel medic</name>
    <name type="synonym">Medicago tribuloides</name>
    <dbReference type="NCBI Taxonomy" id="3880"/>
    <lineage>
        <taxon>Eukaryota</taxon>
        <taxon>Viridiplantae</taxon>
        <taxon>Streptophyta</taxon>
        <taxon>Embryophyta</taxon>
        <taxon>Tracheophyta</taxon>
        <taxon>Spermatophyta</taxon>
        <taxon>Magnoliopsida</taxon>
        <taxon>eudicotyledons</taxon>
        <taxon>Gunneridae</taxon>
        <taxon>Pentapetalae</taxon>
        <taxon>rosids</taxon>
        <taxon>fabids</taxon>
        <taxon>Fabales</taxon>
        <taxon>Fabaceae</taxon>
        <taxon>Papilionoideae</taxon>
        <taxon>50 kb inversion clade</taxon>
        <taxon>NPAAA clade</taxon>
        <taxon>Hologalegina</taxon>
        <taxon>IRL clade</taxon>
        <taxon>Trifolieae</taxon>
        <taxon>Medicago</taxon>
    </lineage>
</organism>
<keyword evidence="4" id="KW-1185">Reference proteome</keyword>
<dbReference type="EMBL" id="KL402893">
    <property type="protein sequence ID" value="KEH16488.1"/>
    <property type="molecule type" value="Genomic_DNA"/>
</dbReference>
<evidence type="ECO:0000256" key="1">
    <source>
        <dbReference type="SAM" id="Phobius"/>
    </source>
</evidence>
<sequence>MNVDAAAGGALMNKTFTGAYDLIEANPKGLINVIQLRDAPGGLVVVPDALAALVATALGMGGGHVISGSSFLFLNRIHNANQQLLLV</sequence>
<keyword evidence="1 2" id="KW-0812">Transmembrane</keyword>
<keyword evidence="1" id="KW-1133">Transmembrane helix</keyword>
<keyword evidence="1" id="KW-0472">Membrane</keyword>
<reference evidence="2 4" key="2">
    <citation type="journal article" date="2014" name="BMC Genomics">
        <title>An improved genome release (version Mt4.0) for the model legume Medicago truncatula.</title>
        <authorList>
            <person name="Tang H."/>
            <person name="Krishnakumar V."/>
            <person name="Bidwell S."/>
            <person name="Rosen B."/>
            <person name="Chan A."/>
            <person name="Zhou S."/>
            <person name="Gentzbittel L."/>
            <person name="Childs K.L."/>
            <person name="Yandell M."/>
            <person name="Gundlach H."/>
            <person name="Mayer K.F."/>
            <person name="Schwartz D.C."/>
            <person name="Town C.D."/>
        </authorList>
    </citation>
    <scope>GENOME REANNOTATION</scope>
    <source>
        <strain evidence="2">A17</strain>
        <strain evidence="3 4">cv. Jemalong A17</strain>
    </source>
</reference>